<protein>
    <submittedName>
        <fullName evidence="3">Histidine phosphatase family protein</fullName>
        <ecNumber evidence="3">3.1.3.-</ecNumber>
    </submittedName>
</protein>
<dbReference type="Gene3D" id="3.40.50.1240">
    <property type="entry name" value="Phosphoglycerate mutase-like"/>
    <property type="match status" value="1"/>
</dbReference>
<dbReference type="InterPro" id="IPR029033">
    <property type="entry name" value="His_PPase_superfam"/>
</dbReference>
<dbReference type="SMART" id="SM00855">
    <property type="entry name" value="PGAM"/>
    <property type="match status" value="1"/>
</dbReference>
<dbReference type="CDD" id="cd07067">
    <property type="entry name" value="HP_PGM_like"/>
    <property type="match status" value="1"/>
</dbReference>
<reference evidence="3" key="1">
    <citation type="submission" date="2024-03" db="EMBL/GenBank/DDBJ databases">
        <title>Deinococcus weizhi sp. nov., isolated from human skin.</title>
        <authorList>
            <person name="Wei Z."/>
            <person name="Tian F."/>
            <person name="Yang C."/>
            <person name="Xin L.T."/>
            <person name="Wen Z.J."/>
            <person name="Lan K.C."/>
            <person name="Yu L."/>
            <person name="Zhe W."/>
            <person name="Dan F.D."/>
            <person name="Jun W."/>
            <person name="Rui Z."/>
            <person name="Yong X.J."/>
            <person name="Ting Y."/>
            <person name="Wei X."/>
            <person name="Xu Z.G."/>
            <person name="Xin Z."/>
            <person name="Dong F.G."/>
            <person name="Ni X.M."/>
            <person name="Zheng M.G."/>
            <person name="Chun Y."/>
            <person name="Qian W.X."/>
        </authorList>
    </citation>
    <scope>NUCLEOTIDE SEQUENCE</scope>
    <source>
        <strain evidence="3">VB142</strain>
    </source>
</reference>
<dbReference type="PANTHER" id="PTHR48100">
    <property type="entry name" value="BROAD-SPECIFICITY PHOSPHATASE YOR283W-RELATED"/>
    <property type="match status" value="1"/>
</dbReference>
<evidence type="ECO:0000256" key="1">
    <source>
        <dbReference type="PIRSR" id="PIRSR613078-2"/>
    </source>
</evidence>
<dbReference type="GO" id="GO:0005737">
    <property type="term" value="C:cytoplasm"/>
    <property type="evidence" value="ECO:0007669"/>
    <property type="project" value="TreeGrafter"/>
</dbReference>
<proteinExistence type="predicted"/>
<accession>A0AAU6Q2M4</accession>
<evidence type="ECO:0000313" key="3">
    <source>
        <dbReference type="EMBL" id="WYF44613.1"/>
    </source>
</evidence>
<name>A0AAU6Q2M4_9DEIO</name>
<sequence length="211" mass="23204">MTAQATRIIFVRHGQTAHNREKRLQGHHDAPLDDTGEGQAQKLARHLRALGMQNPTIHSSDLKRAHATARAIQAEVGGTLATFAALREIHLGDWEDQLYADIEQADPEGYARFWGGEADYRPPQGESPAEVAGRVLAHVQAHWPQPGETLLVVSHGVAITGVLCKLLGRDYGQVWQSREIMHQNTGFSVLNVDPATHEILGQELAQHPHLA</sequence>
<dbReference type="EMBL" id="CP149782">
    <property type="protein sequence ID" value="WYF44613.1"/>
    <property type="molecule type" value="Genomic_DNA"/>
</dbReference>
<organism evidence="3">
    <name type="scientific">Deinococcus sp. VB142</name>
    <dbReference type="NCBI Taxonomy" id="3112952"/>
    <lineage>
        <taxon>Bacteria</taxon>
        <taxon>Thermotogati</taxon>
        <taxon>Deinococcota</taxon>
        <taxon>Deinococci</taxon>
        <taxon>Deinococcales</taxon>
        <taxon>Deinococcaceae</taxon>
        <taxon>Deinococcus</taxon>
    </lineage>
</organism>
<dbReference type="AlphaFoldDB" id="A0AAU6Q2M4"/>
<dbReference type="RefSeq" id="WP_339095802.1">
    <property type="nucleotide sequence ID" value="NZ_CP149782.1"/>
</dbReference>
<dbReference type="EC" id="3.1.3.-" evidence="3"/>
<feature type="binding site" evidence="1">
    <location>
        <begin position="12"/>
        <end position="19"/>
    </location>
    <ligand>
        <name>substrate</name>
    </ligand>
</feature>
<feature type="region of interest" description="Disordered" evidence="2">
    <location>
        <begin position="14"/>
        <end position="36"/>
    </location>
</feature>
<dbReference type="PANTHER" id="PTHR48100:SF1">
    <property type="entry name" value="HISTIDINE PHOSPHATASE FAMILY PROTEIN-RELATED"/>
    <property type="match status" value="1"/>
</dbReference>
<dbReference type="InterPro" id="IPR050275">
    <property type="entry name" value="PGM_Phosphatase"/>
</dbReference>
<feature type="compositionally biased region" description="Basic and acidic residues" evidence="2">
    <location>
        <begin position="18"/>
        <end position="31"/>
    </location>
</feature>
<keyword evidence="3" id="KW-0378">Hydrolase</keyword>
<gene>
    <name evidence="3" type="ORF">WDJ50_00410</name>
</gene>
<evidence type="ECO:0000256" key="2">
    <source>
        <dbReference type="SAM" id="MobiDB-lite"/>
    </source>
</evidence>
<dbReference type="InterPro" id="IPR013078">
    <property type="entry name" value="His_Pase_superF_clade-1"/>
</dbReference>
<dbReference type="SUPFAM" id="SSF53254">
    <property type="entry name" value="Phosphoglycerate mutase-like"/>
    <property type="match status" value="1"/>
</dbReference>
<dbReference type="Pfam" id="PF00300">
    <property type="entry name" value="His_Phos_1"/>
    <property type="match status" value="1"/>
</dbReference>
<dbReference type="GO" id="GO:0016791">
    <property type="term" value="F:phosphatase activity"/>
    <property type="evidence" value="ECO:0007669"/>
    <property type="project" value="TreeGrafter"/>
</dbReference>
<feature type="binding site" evidence="1">
    <location>
        <position position="64"/>
    </location>
    <ligand>
        <name>substrate</name>
    </ligand>
</feature>